<dbReference type="PANTHER" id="PTHR19278:SF9">
    <property type="entry name" value="URIDINE 5'-MONOPHOSPHATE SYNTHASE"/>
    <property type="match status" value="1"/>
</dbReference>
<feature type="binding site" evidence="6">
    <location>
        <position position="95"/>
    </location>
    <ligand>
        <name>5-phospho-alpha-D-ribose 1-diphosphate</name>
        <dbReference type="ChEBI" id="CHEBI:58017"/>
        <note>ligand shared between dimeric partners</note>
    </ligand>
</feature>
<evidence type="ECO:0000256" key="1">
    <source>
        <dbReference type="ARBA" id="ARBA00004889"/>
    </source>
</evidence>
<dbReference type="RefSeq" id="WP_035162245.1">
    <property type="nucleotide sequence ID" value="NZ_BJLO01000018.1"/>
</dbReference>
<feature type="binding site" description="in other chain" evidence="6">
    <location>
        <begin position="121"/>
        <end position="129"/>
    </location>
    <ligand>
        <name>5-phospho-alpha-D-ribose 1-diphosphate</name>
        <dbReference type="ChEBI" id="CHEBI:58017"/>
        <note>ligand shared between dimeric partners</note>
    </ligand>
</feature>
<reference evidence="8" key="1">
    <citation type="submission" date="2018-07" db="EMBL/GenBank/DDBJ databases">
        <authorList>
            <person name="Somerville V."/>
        </authorList>
    </citation>
    <scope>NUCLEOTIDE SEQUENCE</scope>
    <source>
        <strain evidence="8">NWC_2_2</strain>
    </source>
</reference>
<dbReference type="UniPathway" id="UPA00070">
    <property type="reaction ID" value="UER00119"/>
</dbReference>
<dbReference type="InterPro" id="IPR023031">
    <property type="entry name" value="OPRT"/>
</dbReference>
<feature type="binding site" evidence="6">
    <location>
        <position position="101"/>
    </location>
    <ligand>
        <name>5-phospho-alpha-D-ribose 1-diphosphate</name>
        <dbReference type="ChEBI" id="CHEBI:58017"/>
        <note>ligand shared between dimeric partners</note>
    </ligand>
</feature>
<keyword evidence="3 6" id="KW-0328">Glycosyltransferase</keyword>
<dbReference type="EC" id="2.4.2.10" evidence="2 6"/>
<accession>A0A061CHV1</accession>
<dbReference type="InterPro" id="IPR004467">
    <property type="entry name" value="Or_phspho_trans_dom"/>
</dbReference>
<evidence type="ECO:0000256" key="6">
    <source>
        <dbReference type="HAMAP-Rule" id="MF_01208"/>
    </source>
</evidence>
<dbReference type="AlphaFoldDB" id="A0A061CHV1"/>
<comment type="pathway">
    <text evidence="1 6">Pyrimidine metabolism; UMP biosynthesis via de novo pathway; UMP from orotate: step 1/2.</text>
</comment>
<dbReference type="HAMAP" id="MF_01208">
    <property type="entry name" value="PyrE"/>
    <property type="match status" value="1"/>
</dbReference>
<dbReference type="Gene3D" id="3.40.50.2020">
    <property type="match status" value="1"/>
</dbReference>
<comment type="subunit">
    <text evidence="6">Homodimer.</text>
</comment>
<evidence type="ECO:0000256" key="4">
    <source>
        <dbReference type="ARBA" id="ARBA00022679"/>
    </source>
</evidence>
<dbReference type="SUPFAM" id="SSF53271">
    <property type="entry name" value="PRTase-like"/>
    <property type="match status" value="1"/>
</dbReference>
<dbReference type="InterPro" id="IPR029057">
    <property type="entry name" value="PRTase-like"/>
</dbReference>
<evidence type="ECO:0000256" key="2">
    <source>
        <dbReference type="ARBA" id="ARBA00011971"/>
    </source>
</evidence>
<dbReference type="GO" id="GO:0004588">
    <property type="term" value="F:orotate phosphoribosyltransferase activity"/>
    <property type="evidence" value="ECO:0007669"/>
    <property type="project" value="UniProtKB-UniRule"/>
</dbReference>
<sequence length="207" mass="23290">MQNNEIIRQLIDKKIVTISTDKDFVYASGMHSPIYTDLRQTISFPKLRQAIAENLAALIKQEFPEVTVIGGVATAGIPHAAWVAQVMNLPMVYIRSKPKDHGQGRQIEGRLSMDDHIVLIDDLISTGGSVLSAVQAVKDTGTHVDGVSSIFTYLLPDADENFKKADTKFAPLLNYRELIEQEIAETVSEEQYKELLAWHQDPWNWKR</sequence>
<evidence type="ECO:0000313" key="8">
    <source>
        <dbReference type="EMBL" id="AZA15743.1"/>
    </source>
</evidence>
<organism evidence="8">
    <name type="scientific">Lactobacillus delbrueckii subsp. lactis</name>
    <dbReference type="NCBI Taxonomy" id="29397"/>
    <lineage>
        <taxon>Bacteria</taxon>
        <taxon>Bacillati</taxon>
        <taxon>Bacillota</taxon>
        <taxon>Bacilli</taxon>
        <taxon>Lactobacillales</taxon>
        <taxon>Lactobacillaceae</taxon>
        <taxon>Lactobacillus</taxon>
    </lineage>
</organism>
<dbReference type="GO" id="GO:0000287">
    <property type="term" value="F:magnesium ion binding"/>
    <property type="evidence" value="ECO:0007669"/>
    <property type="project" value="UniProtKB-UniRule"/>
</dbReference>
<feature type="domain" description="Phosphoribosyltransferase" evidence="7">
    <location>
        <begin position="47"/>
        <end position="141"/>
    </location>
</feature>
<feature type="binding site" evidence="6">
    <location>
        <position position="99"/>
    </location>
    <ligand>
        <name>5-phospho-alpha-D-ribose 1-diphosphate</name>
        <dbReference type="ChEBI" id="CHEBI:58017"/>
        <note>ligand shared between dimeric partners</note>
    </ligand>
</feature>
<name>A0A061CHV1_LACDL</name>
<comment type="cofactor">
    <cofactor evidence="6">
        <name>Mg(2+)</name>
        <dbReference type="ChEBI" id="CHEBI:18420"/>
    </cofactor>
</comment>
<comment type="similarity">
    <text evidence="6">Belongs to the purine/pyrimidine phosphoribosyltransferase family. PyrE subfamily.</text>
</comment>
<evidence type="ECO:0000259" key="7">
    <source>
        <dbReference type="Pfam" id="PF00156"/>
    </source>
</evidence>
<evidence type="ECO:0000256" key="3">
    <source>
        <dbReference type="ARBA" id="ARBA00022676"/>
    </source>
</evidence>
<protein>
    <recommendedName>
        <fullName evidence="2 6">Orotate phosphoribosyltransferase</fullName>
        <shortName evidence="6">OPRT</shortName>
        <shortName evidence="6">OPRTase</shortName>
        <ecNumber evidence="2 6">2.4.2.10</ecNumber>
    </recommendedName>
</protein>
<keyword evidence="5 6" id="KW-0665">Pyrimidine biosynthesis</keyword>
<dbReference type="CDD" id="cd06223">
    <property type="entry name" value="PRTases_typeI"/>
    <property type="match status" value="1"/>
</dbReference>
<dbReference type="NCBIfam" id="TIGR00336">
    <property type="entry name" value="pyrE"/>
    <property type="match status" value="1"/>
</dbReference>
<dbReference type="OrthoDB" id="9802134at2"/>
<comment type="catalytic activity">
    <reaction evidence="6">
        <text>orotidine 5'-phosphate + diphosphate = orotate + 5-phospho-alpha-D-ribose 1-diphosphate</text>
        <dbReference type="Rhea" id="RHEA:10380"/>
        <dbReference type="ChEBI" id="CHEBI:30839"/>
        <dbReference type="ChEBI" id="CHEBI:33019"/>
        <dbReference type="ChEBI" id="CHEBI:57538"/>
        <dbReference type="ChEBI" id="CHEBI:58017"/>
        <dbReference type="EC" id="2.4.2.10"/>
    </reaction>
</comment>
<comment type="function">
    <text evidence="6">Catalyzes the transfer of a ribosyl phosphate group from 5-phosphoribose 1-diphosphate to orotate, leading to the formation of orotidine monophosphate (OMP).</text>
</comment>
<feature type="binding site" evidence="6">
    <location>
        <position position="125"/>
    </location>
    <ligand>
        <name>orotate</name>
        <dbReference type="ChEBI" id="CHEBI:30839"/>
    </ligand>
</feature>
<comment type="caution">
    <text evidence="6">Lacks conserved residue(s) required for the propagation of feature annotation.</text>
</comment>
<keyword evidence="6" id="KW-0460">Magnesium</keyword>
<proteinExistence type="inferred from homology"/>
<evidence type="ECO:0000256" key="5">
    <source>
        <dbReference type="ARBA" id="ARBA00022975"/>
    </source>
</evidence>
<dbReference type="PANTHER" id="PTHR19278">
    <property type="entry name" value="OROTATE PHOSPHORIBOSYLTRANSFERASE"/>
    <property type="match status" value="1"/>
</dbReference>
<gene>
    <name evidence="6" type="primary">pyrE</name>
    <name evidence="8" type="ORF">DQL93_03610</name>
</gene>
<keyword evidence="4 6" id="KW-0808">Transferase</keyword>
<dbReference type="EMBL" id="CP031023">
    <property type="protein sequence ID" value="AZA15743.1"/>
    <property type="molecule type" value="Genomic_DNA"/>
</dbReference>
<dbReference type="GO" id="GO:0019856">
    <property type="term" value="P:pyrimidine nucleobase biosynthetic process"/>
    <property type="evidence" value="ECO:0007669"/>
    <property type="project" value="TreeGrafter"/>
</dbReference>
<dbReference type="GO" id="GO:0044205">
    <property type="term" value="P:'de novo' UMP biosynthetic process"/>
    <property type="evidence" value="ECO:0007669"/>
    <property type="project" value="UniProtKB-UniRule"/>
</dbReference>
<dbReference type="InterPro" id="IPR000836">
    <property type="entry name" value="PRTase_dom"/>
</dbReference>
<dbReference type="Pfam" id="PF00156">
    <property type="entry name" value="Pribosyltran"/>
    <property type="match status" value="1"/>
</dbReference>